<evidence type="ECO:0000256" key="7">
    <source>
        <dbReference type="ARBA" id="ARBA00023175"/>
    </source>
</evidence>
<evidence type="ECO:0000256" key="6">
    <source>
        <dbReference type="ARBA" id="ARBA00023054"/>
    </source>
</evidence>
<dbReference type="EMBL" id="OB660612">
    <property type="protein sequence ID" value="CAD7225612.1"/>
    <property type="molecule type" value="Genomic_DNA"/>
</dbReference>
<evidence type="ECO:0000256" key="10">
    <source>
        <dbReference type="PROSITE-ProRule" id="PRU00283"/>
    </source>
</evidence>
<comment type="subcellular location">
    <subcellularLocation>
        <location evidence="1">Cytoplasm</location>
        <location evidence="1">Cytoskeleton</location>
    </subcellularLocation>
</comment>
<keyword evidence="8" id="KW-0206">Cytoskeleton</keyword>
<dbReference type="AlphaFoldDB" id="A0A7R8ZJ27"/>
<dbReference type="GO" id="GO:0005524">
    <property type="term" value="F:ATP binding"/>
    <property type="evidence" value="ECO:0007669"/>
    <property type="project" value="UniProtKB-UniRule"/>
</dbReference>
<evidence type="ECO:0000313" key="13">
    <source>
        <dbReference type="EMBL" id="CAD7225612.1"/>
    </source>
</evidence>
<reference evidence="13" key="1">
    <citation type="submission" date="2020-11" db="EMBL/GenBank/DDBJ databases">
        <authorList>
            <person name="Tran Van P."/>
        </authorList>
    </citation>
    <scope>NUCLEOTIDE SEQUENCE</scope>
</reference>
<keyword evidence="2" id="KW-0963">Cytoplasm</keyword>
<dbReference type="PANTHER" id="PTHR47969">
    <property type="entry name" value="CHROMOSOME-ASSOCIATED KINESIN KIF4A-RELATED"/>
    <property type="match status" value="1"/>
</dbReference>
<evidence type="ECO:0000256" key="3">
    <source>
        <dbReference type="ARBA" id="ARBA00022701"/>
    </source>
</evidence>
<dbReference type="GO" id="GO:0003777">
    <property type="term" value="F:microtubule motor activity"/>
    <property type="evidence" value="ECO:0007669"/>
    <property type="project" value="InterPro"/>
</dbReference>
<dbReference type="Gene3D" id="3.40.850.10">
    <property type="entry name" value="Kinesin motor domain"/>
    <property type="match status" value="1"/>
</dbReference>
<dbReference type="SMART" id="SM00129">
    <property type="entry name" value="KISc"/>
    <property type="match status" value="1"/>
</dbReference>
<keyword evidence="3 11" id="KW-0493">Microtubule</keyword>
<comment type="similarity">
    <text evidence="10 11">Belongs to the TRAFAC class myosin-kinesin ATPase superfamily. Kinesin family.</text>
</comment>
<feature type="region of interest" description="Disordered" evidence="12">
    <location>
        <begin position="615"/>
        <end position="639"/>
    </location>
</feature>
<keyword evidence="4 10" id="KW-0547">Nucleotide-binding</keyword>
<evidence type="ECO:0000256" key="4">
    <source>
        <dbReference type="ARBA" id="ARBA00022741"/>
    </source>
</evidence>
<feature type="compositionally biased region" description="Basic and acidic residues" evidence="12">
    <location>
        <begin position="499"/>
        <end position="513"/>
    </location>
</feature>
<evidence type="ECO:0000256" key="8">
    <source>
        <dbReference type="ARBA" id="ARBA00023212"/>
    </source>
</evidence>
<comment type="function">
    <text evidence="9">Plus-end directed microtubule motor that may be used for anterograde axonal transport and could conceivably move cargos in fly neurons different than those moved by kinesin heavy chain or other plus-end directed motors.</text>
</comment>
<dbReference type="InterPro" id="IPR036961">
    <property type="entry name" value="Kinesin_motor_dom_sf"/>
</dbReference>
<dbReference type="PROSITE" id="PS00411">
    <property type="entry name" value="KINESIN_MOTOR_1"/>
    <property type="match status" value="1"/>
</dbReference>
<proteinExistence type="inferred from homology"/>
<feature type="binding site" evidence="10">
    <location>
        <begin position="99"/>
        <end position="106"/>
    </location>
    <ligand>
        <name>ATP</name>
        <dbReference type="ChEBI" id="CHEBI:30616"/>
    </ligand>
</feature>
<feature type="region of interest" description="Disordered" evidence="12">
    <location>
        <begin position="369"/>
        <end position="419"/>
    </location>
</feature>
<dbReference type="InterPro" id="IPR027640">
    <property type="entry name" value="Kinesin-like_fam"/>
</dbReference>
<sequence>MKEKVSFLSECVKVVVRCRPLSAQEVKDKRNVAVKIFPDVGGIEVAGTTKDAKQERPRTFTFDAVYGFDSKQQDMYDETFRPLVNSVLEGFNGTIFAYGQTGTGKTFTMQGESNISELRGVIPNAFDHIFSHIARSENQQYLVRASYLEIYMEEIRDLLAKDPTQKLEIKESPDQGVYVKDLSPFVCKSVQEIQHVMSSGNRNRAVGRTDMNEHSSRSHAIFIITVESSVTGPDGSSHIRVGKLNLVDLAGSERQSKTGAIGDRFKEATKINLSLSALGNVISALTGRGGHIPYRDSKLTRLLQDSLGGNAKTVMVANVGPADYNMDETVTTLRYASRAKEIKNKPRINEDPKDALLREFQEEISRLKAALASRGSGKKGAKRSRRPSRRRGEGKEEGGDGEVEEEGLTEEEWREQQRALEAEKESILNDKNLIAEERDRLLEAAKQKEEQLRANREKKRELEETIRALESKLLCGGKNIVDRTNAQERALQKRREELMEEKRKQREMKQRLEQEEETTTELQGTFSSLRQELDAKNKKLKKLELKVEATKREMADGVEDFEREREELTIMQNNFTKELKKVMLIVDNFIPPSETSKVTSQAVWDEEAESWVLSQREADSSRPSTALTKRPVSAVGARRPMSEYARAQSAARRHEAVGGGRLQTESIRYKGENIMTLPLEFLGPTTREWEGPRLSPYLQAALDEALKGDDGDLDIDAASASLGIPGVNLRGTRKPVTAAASASRSQKREAASYPSARGLVKR</sequence>
<dbReference type="InterPro" id="IPR027417">
    <property type="entry name" value="P-loop_NTPase"/>
</dbReference>
<feature type="compositionally biased region" description="Basic residues" evidence="12">
    <location>
        <begin position="376"/>
        <end position="389"/>
    </location>
</feature>
<dbReference type="GO" id="GO:0008017">
    <property type="term" value="F:microtubule binding"/>
    <property type="evidence" value="ECO:0007669"/>
    <property type="project" value="InterPro"/>
</dbReference>
<dbReference type="OrthoDB" id="3176171at2759"/>
<dbReference type="SUPFAM" id="SSF52540">
    <property type="entry name" value="P-loop containing nucleoside triphosphate hydrolases"/>
    <property type="match status" value="1"/>
</dbReference>
<keyword evidence="7 10" id="KW-0505">Motor protein</keyword>
<gene>
    <name evidence="13" type="ORF">CTOB1V02_LOCUS3547</name>
</gene>
<evidence type="ECO:0000256" key="2">
    <source>
        <dbReference type="ARBA" id="ARBA00022490"/>
    </source>
</evidence>
<organism evidence="13">
    <name type="scientific">Cyprideis torosa</name>
    <dbReference type="NCBI Taxonomy" id="163714"/>
    <lineage>
        <taxon>Eukaryota</taxon>
        <taxon>Metazoa</taxon>
        <taxon>Ecdysozoa</taxon>
        <taxon>Arthropoda</taxon>
        <taxon>Crustacea</taxon>
        <taxon>Oligostraca</taxon>
        <taxon>Ostracoda</taxon>
        <taxon>Podocopa</taxon>
        <taxon>Podocopida</taxon>
        <taxon>Cytherocopina</taxon>
        <taxon>Cytheroidea</taxon>
        <taxon>Cytherideidae</taxon>
        <taxon>Cyprideis</taxon>
    </lineage>
</organism>
<evidence type="ECO:0000256" key="12">
    <source>
        <dbReference type="SAM" id="MobiDB-lite"/>
    </source>
</evidence>
<protein>
    <recommendedName>
        <fullName evidence="11">Kinesin-like protein</fullName>
    </recommendedName>
</protein>
<evidence type="ECO:0000256" key="1">
    <source>
        <dbReference type="ARBA" id="ARBA00004245"/>
    </source>
</evidence>
<dbReference type="PRINTS" id="PR00380">
    <property type="entry name" value="KINESINHEAVY"/>
</dbReference>
<accession>A0A7R8ZJ27</accession>
<feature type="region of interest" description="Disordered" evidence="12">
    <location>
        <begin position="499"/>
        <end position="524"/>
    </location>
</feature>
<keyword evidence="6" id="KW-0175">Coiled coil</keyword>
<dbReference type="InterPro" id="IPR019821">
    <property type="entry name" value="Kinesin_motor_CS"/>
</dbReference>
<dbReference type="GO" id="GO:0005874">
    <property type="term" value="C:microtubule"/>
    <property type="evidence" value="ECO:0007669"/>
    <property type="project" value="UniProtKB-KW"/>
</dbReference>
<feature type="compositionally biased region" description="Acidic residues" evidence="12">
    <location>
        <begin position="399"/>
        <end position="413"/>
    </location>
</feature>
<dbReference type="InterPro" id="IPR001752">
    <property type="entry name" value="Kinesin_motor_dom"/>
</dbReference>
<evidence type="ECO:0000256" key="5">
    <source>
        <dbReference type="ARBA" id="ARBA00022840"/>
    </source>
</evidence>
<dbReference type="PROSITE" id="PS50067">
    <property type="entry name" value="KINESIN_MOTOR_2"/>
    <property type="match status" value="1"/>
</dbReference>
<name>A0A7R8ZJ27_9CRUS</name>
<evidence type="ECO:0000256" key="9">
    <source>
        <dbReference type="ARBA" id="ARBA00060187"/>
    </source>
</evidence>
<dbReference type="Pfam" id="PF00225">
    <property type="entry name" value="Kinesin"/>
    <property type="match status" value="1"/>
</dbReference>
<keyword evidence="5 10" id="KW-0067">ATP-binding</keyword>
<evidence type="ECO:0000256" key="11">
    <source>
        <dbReference type="RuleBase" id="RU000394"/>
    </source>
</evidence>
<dbReference type="PANTHER" id="PTHR47969:SF21">
    <property type="entry name" value="KINESIN-LIKE PROTEIN"/>
    <property type="match status" value="1"/>
</dbReference>
<dbReference type="GO" id="GO:0007018">
    <property type="term" value="P:microtubule-based movement"/>
    <property type="evidence" value="ECO:0007669"/>
    <property type="project" value="InterPro"/>
</dbReference>
<feature type="region of interest" description="Disordered" evidence="12">
    <location>
        <begin position="731"/>
        <end position="762"/>
    </location>
</feature>
<dbReference type="FunFam" id="3.40.850.10:FF:000029">
    <property type="entry name" value="Kinesin-like protein KIF17"/>
    <property type="match status" value="1"/>
</dbReference>